<reference evidence="5" key="1">
    <citation type="journal article" date="2006" name="PLoS Biol.">
        <title>Macronuclear genome sequence of the ciliate Tetrahymena thermophila, a model eukaryote.</title>
        <authorList>
            <person name="Eisen J.A."/>
            <person name="Coyne R.S."/>
            <person name="Wu M."/>
            <person name="Wu D."/>
            <person name="Thiagarajan M."/>
            <person name="Wortman J.R."/>
            <person name="Badger J.H."/>
            <person name="Ren Q."/>
            <person name="Amedeo P."/>
            <person name="Jones K.M."/>
            <person name="Tallon L.J."/>
            <person name="Delcher A.L."/>
            <person name="Salzberg S.L."/>
            <person name="Silva J.C."/>
            <person name="Haas B.J."/>
            <person name="Majoros W.H."/>
            <person name="Farzad M."/>
            <person name="Carlton J.M."/>
            <person name="Smith R.K. Jr."/>
            <person name="Garg J."/>
            <person name="Pearlman R.E."/>
            <person name="Karrer K.M."/>
            <person name="Sun L."/>
            <person name="Manning G."/>
            <person name="Elde N.C."/>
            <person name="Turkewitz A.P."/>
            <person name="Asai D.J."/>
            <person name="Wilkes D.E."/>
            <person name="Wang Y."/>
            <person name="Cai H."/>
            <person name="Collins K."/>
            <person name="Stewart B.A."/>
            <person name="Lee S.R."/>
            <person name="Wilamowska K."/>
            <person name="Weinberg Z."/>
            <person name="Ruzzo W.L."/>
            <person name="Wloga D."/>
            <person name="Gaertig J."/>
            <person name="Frankel J."/>
            <person name="Tsao C.-C."/>
            <person name="Gorovsky M.A."/>
            <person name="Keeling P.J."/>
            <person name="Waller R.F."/>
            <person name="Patron N.J."/>
            <person name="Cherry J.M."/>
            <person name="Stover N.A."/>
            <person name="Krieger C.J."/>
            <person name="del Toro C."/>
            <person name="Ryder H.F."/>
            <person name="Williamson S.C."/>
            <person name="Barbeau R.A."/>
            <person name="Hamilton E.P."/>
            <person name="Orias E."/>
        </authorList>
    </citation>
    <scope>NUCLEOTIDE SEQUENCE [LARGE SCALE GENOMIC DNA]</scope>
    <source>
        <strain evidence="5">SB210</strain>
    </source>
</reference>
<dbReference type="OMA" id="ADNCENH"/>
<dbReference type="HOGENOM" id="CLU_277145_0_0_1"/>
<feature type="coiled-coil region" evidence="1">
    <location>
        <begin position="48"/>
        <end position="110"/>
    </location>
</feature>
<dbReference type="RefSeq" id="XP_976650.1">
    <property type="nucleotide sequence ID" value="XM_971557.1"/>
</dbReference>
<feature type="compositionally biased region" description="Low complexity" evidence="2">
    <location>
        <begin position="379"/>
        <end position="399"/>
    </location>
</feature>
<dbReference type="STRING" id="312017.I7M6S9"/>
<dbReference type="Proteomes" id="UP000009168">
    <property type="component" value="Unassembled WGS sequence"/>
</dbReference>
<dbReference type="InterPro" id="IPR043153">
    <property type="entry name" value="DENN_C"/>
</dbReference>
<evidence type="ECO:0000256" key="2">
    <source>
        <dbReference type="SAM" id="MobiDB-lite"/>
    </source>
</evidence>
<dbReference type="GeneID" id="7822836"/>
<evidence type="ECO:0000313" key="4">
    <source>
        <dbReference type="EMBL" id="EAR86055.1"/>
    </source>
</evidence>
<feature type="domain" description="UDENN" evidence="3">
    <location>
        <begin position="626"/>
        <end position="1150"/>
    </location>
</feature>
<name>I7M6S9_TETTS</name>
<accession>I7M6S9</accession>
<dbReference type="OrthoDB" id="285972at2759"/>
<dbReference type="InterPro" id="IPR051942">
    <property type="entry name" value="DENN_domain_containing_2"/>
</dbReference>
<dbReference type="KEGG" id="tet:TTHERM_00547910"/>
<evidence type="ECO:0000259" key="3">
    <source>
        <dbReference type="PROSITE" id="PS50211"/>
    </source>
</evidence>
<feature type="compositionally biased region" description="Low complexity" evidence="2">
    <location>
        <begin position="414"/>
        <end position="455"/>
    </location>
</feature>
<evidence type="ECO:0000256" key="1">
    <source>
        <dbReference type="SAM" id="Coils"/>
    </source>
</evidence>
<dbReference type="eggNOG" id="KOG3570">
    <property type="taxonomic scope" value="Eukaryota"/>
</dbReference>
<dbReference type="InterPro" id="IPR037516">
    <property type="entry name" value="Tripartite_DENN"/>
</dbReference>
<keyword evidence="5" id="KW-1185">Reference proteome</keyword>
<protein>
    <submittedName>
        <fullName evidence="4">DENN domain protein</fullName>
    </submittedName>
</protein>
<dbReference type="Gene3D" id="3.40.50.11500">
    <property type="match status" value="1"/>
</dbReference>
<evidence type="ECO:0000313" key="5">
    <source>
        <dbReference type="Proteomes" id="UP000009168"/>
    </source>
</evidence>
<gene>
    <name evidence="4" type="ORF">TTHERM_00547910</name>
</gene>
<dbReference type="InterPro" id="IPR001194">
    <property type="entry name" value="cDENN_dom"/>
</dbReference>
<keyword evidence="1" id="KW-0175">Coiled coil</keyword>
<feature type="region of interest" description="Disordered" evidence="2">
    <location>
        <begin position="379"/>
        <end position="457"/>
    </location>
</feature>
<dbReference type="PANTHER" id="PTHR15288">
    <property type="entry name" value="DENN DOMAIN-CONTAINING PROTEIN 2"/>
    <property type="match status" value="1"/>
</dbReference>
<dbReference type="Pfam" id="PF02141">
    <property type="entry name" value="DENN"/>
    <property type="match status" value="1"/>
</dbReference>
<dbReference type="PROSITE" id="PS50211">
    <property type="entry name" value="DENN"/>
    <property type="match status" value="1"/>
</dbReference>
<dbReference type="PANTHER" id="PTHR15288:SF0">
    <property type="entry name" value="UDENN DOMAIN-CONTAINING PROTEIN"/>
    <property type="match status" value="1"/>
</dbReference>
<feature type="compositionally biased region" description="Polar residues" evidence="2">
    <location>
        <begin position="400"/>
        <end position="413"/>
    </location>
</feature>
<dbReference type="InParanoid" id="I7M6S9"/>
<dbReference type="EMBL" id="GG662864">
    <property type="protein sequence ID" value="EAR86055.1"/>
    <property type="molecule type" value="Genomic_DNA"/>
</dbReference>
<organism evidence="4 5">
    <name type="scientific">Tetrahymena thermophila (strain SB210)</name>
    <dbReference type="NCBI Taxonomy" id="312017"/>
    <lineage>
        <taxon>Eukaryota</taxon>
        <taxon>Sar</taxon>
        <taxon>Alveolata</taxon>
        <taxon>Ciliophora</taxon>
        <taxon>Intramacronucleata</taxon>
        <taxon>Oligohymenophorea</taxon>
        <taxon>Hymenostomatida</taxon>
        <taxon>Tetrahymenina</taxon>
        <taxon>Tetrahymenidae</taxon>
        <taxon>Tetrahymena</taxon>
    </lineage>
</organism>
<proteinExistence type="predicted"/>
<dbReference type="SMART" id="SM00799">
    <property type="entry name" value="DENN"/>
    <property type="match status" value="1"/>
</dbReference>
<sequence length="1150" mass="134405">MQQSLGLELQLQQVKTENNLNSQATFGEQDRGQLTLTTMDSSTNITNSISLQREYSSVKRQNNQIKQQNEQLLNEVNELKIKLQLYEQKFKEQEEKIKQLNQKNNNNDQQQDIIYYEEHDKSKLIKKIFQTQKPLTKQQRARIRQMNQNANQKVQDEKSQKFNVPQRFATAENKFSQKGDQNAVSPFCRAQYKEPFDQVFENQNNNQITDQNQQTRQREASDISLAKRELFRRNTQEEKHENKMTTDAHHYHQSGFIKLQKVREESNQLKVEKAEQVVAIGYDPQSNFKTKTQMAMLNDKSQRRIQNNSSFDANFIKKEQKIIHYKNNFEQQKIFSQNLYGKNIQTPHEHSDFFYHQKDFNQGNQGQNQAHVIYSDQPSQNTINSQNNNQNSKENFNPNHTSSIITPQNASADNNQSSGSNSNGNIINNNTNNNINSNNNNNNFNFNSNNNNNNNHWIVQNTNLQNANSQGNISPQNFPKLVLQQSQAPPQQSTPFQLLPLSKQTSLNLVTSPANMMNFNNNPSNNNIQNNIFLNQSIEQNPFSSNDIDISMSNSQDSNLKTMIVTTEQDPEQIKYEADYNKFQKLFFDLKQFGVQGDFLFEEFMIIGPDLNELKDQIEENLNPFSGIRGSTSEYKKGTVKQQILFSQPCYVSPLICPKRQAVSQFAFPQGLQYYRYRSQADLQNMPHRFKDILLMNLCQQKETGISENMFILSIRGEDELRTKHISLEAINSNSIMYAICYQQDDLLVVNDDETGEKTVFLFPTVYCILTYYPFIDFFLRVIQEVVNRIKTIRLVKSSFSGIIDNSLQNVDIDQVIKNLQKDKDLSYCLRALQIREVQPDKFVYFYLYNPQIQCQHQDEKNQQDEKKRLSTFNNQSLQNKQFTAASYNVPPLEEMSYVEGVEAAYLTFSNLPYYDFQLIFTLILLEKKVVFLSKNITLLTLTSITFQNIIKPMKYPHPVIFSICEDLMYFLESPVPIIVGVNMSSEKFEYQYGYNEDCYYIDLDKNMIITKNQQSVCKMESQKFKFGNQKKKIKQIFSEINNNITSKQLGNKFKKFLQRSHNDKRLVYKPDENQIQNLKNLLVLIRKSISETIIEKLPTTPIFQQDNSQQLDMVQIQNSILKNCQGNKVFLENFVETQIFFFYIEQKYF</sequence>
<dbReference type="AlphaFoldDB" id="I7M6S9"/>